<dbReference type="GO" id="GO:0098855">
    <property type="term" value="C:HCN channel complex"/>
    <property type="evidence" value="ECO:0007669"/>
    <property type="project" value="TreeGrafter"/>
</dbReference>
<dbReference type="Gene3D" id="2.60.120.10">
    <property type="entry name" value="Jelly Rolls"/>
    <property type="match status" value="1"/>
</dbReference>
<feature type="domain" description="Cyclic nucleotide-binding" evidence="1">
    <location>
        <begin position="94"/>
        <end position="198"/>
    </location>
</feature>
<dbReference type="PANTHER" id="PTHR45689:SF5">
    <property type="entry name" value="I[[H]] CHANNEL, ISOFORM E"/>
    <property type="match status" value="1"/>
</dbReference>
<name>A0A1Y2CB32_9FUNG</name>
<dbReference type="GO" id="GO:0005249">
    <property type="term" value="F:voltage-gated potassium channel activity"/>
    <property type="evidence" value="ECO:0007669"/>
    <property type="project" value="TreeGrafter"/>
</dbReference>
<dbReference type="InterPro" id="IPR018490">
    <property type="entry name" value="cNMP-bd_dom_sf"/>
</dbReference>
<evidence type="ECO:0000313" key="3">
    <source>
        <dbReference type="Proteomes" id="UP000193642"/>
    </source>
</evidence>
<dbReference type="InterPro" id="IPR051413">
    <property type="entry name" value="K/Na_HCN_channel"/>
</dbReference>
<sequence length="220" mass="25280">MSINPSGRLYNQKMEELNEYVKWKNLSFETEQKLLSYYEIKYRGKYFEEDTLLADMNDSLRAEIVLHNTRWLIEKVPFLRRSENDGRDEIFFSRIASKLHANYFTPGDFITKQGESAMDMYFVLSGKCDVYVGGRKVVSLYDGAYFGEVALICSILRTASVQAAMHSVLYRLTYTDFHLVLNEFPDVKARIAALAAEKEAAFKPQTNTSLTATCQPIVKD</sequence>
<gene>
    <name evidence="2" type="ORF">BCR33DRAFT_236229</name>
</gene>
<dbReference type="OrthoDB" id="2152421at2759"/>
<dbReference type="SUPFAM" id="SSF51206">
    <property type="entry name" value="cAMP-binding domain-like"/>
    <property type="match status" value="1"/>
</dbReference>
<dbReference type="Proteomes" id="UP000193642">
    <property type="component" value="Unassembled WGS sequence"/>
</dbReference>
<dbReference type="AlphaFoldDB" id="A0A1Y2CB32"/>
<dbReference type="EMBL" id="MCGO01000023">
    <property type="protein sequence ID" value="ORY44146.1"/>
    <property type="molecule type" value="Genomic_DNA"/>
</dbReference>
<accession>A0A1Y2CB32</accession>
<dbReference type="PROSITE" id="PS50042">
    <property type="entry name" value="CNMP_BINDING_3"/>
    <property type="match status" value="1"/>
</dbReference>
<dbReference type="InterPro" id="IPR014710">
    <property type="entry name" value="RmlC-like_jellyroll"/>
</dbReference>
<dbReference type="CDD" id="cd00038">
    <property type="entry name" value="CAP_ED"/>
    <property type="match status" value="1"/>
</dbReference>
<dbReference type="InterPro" id="IPR018488">
    <property type="entry name" value="cNMP-bd_CS"/>
</dbReference>
<comment type="caution">
    <text evidence="2">The sequence shown here is derived from an EMBL/GenBank/DDBJ whole genome shotgun (WGS) entry which is preliminary data.</text>
</comment>
<dbReference type="GO" id="GO:0035725">
    <property type="term" value="P:sodium ion transmembrane transport"/>
    <property type="evidence" value="ECO:0007669"/>
    <property type="project" value="TreeGrafter"/>
</dbReference>
<reference evidence="2 3" key="1">
    <citation type="submission" date="2016-07" db="EMBL/GenBank/DDBJ databases">
        <title>Pervasive Adenine N6-methylation of Active Genes in Fungi.</title>
        <authorList>
            <consortium name="DOE Joint Genome Institute"/>
            <person name="Mondo S.J."/>
            <person name="Dannebaum R.O."/>
            <person name="Kuo R.C."/>
            <person name="Labutti K."/>
            <person name="Haridas S."/>
            <person name="Kuo A."/>
            <person name="Salamov A."/>
            <person name="Ahrendt S.R."/>
            <person name="Lipzen A."/>
            <person name="Sullivan W."/>
            <person name="Andreopoulos W.B."/>
            <person name="Clum A."/>
            <person name="Lindquist E."/>
            <person name="Daum C."/>
            <person name="Ramamoorthy G.K."/>
            <person name="Gryganskyi A."/>
            <person name="Culley D."/>
            <person name="Magnuson J.K."/>
            <person name="James T.Y."/>
            <person name="O'Malley M.A."/>
            <person name="Stajich J.E."/>
            <person name="Spatafora J.W."/>
            <person name="Visel A."/>
            <person name="Grigoriev I.V."/>
        </authorList>
    </citation>
    <scope>NUCLEOTIDE SEQUENCE [LARGE SCALE GENOMIC DNA]</scope>
    <source>
        <strain evidence="2 3">JEL800</strain>
    </source>
</reference>
<proteinExistence type="predicted"/>
<dbReference type="Pfam" id="PF00027">
    <property type="entry name" value="cNMP_binding"/>
    <property type="match status" value="1"/>
</dbReference>
<organism evidence="2 3">
    <name type="scientific">Rhizoclosmatium globosum</name>
    <dbReference type="NCBI Taxonomy" id="329046"/>
    <lineage>
        <taxon>Eukaryota</taxon>
        <taxon>Fungi</taxon>
        <taxon>Fungi incertae sedis</taxon>
        <taxon>Chytridiomycota</taxon>
        <taxon>Chytridiomycota incertae sedis</taxon>
        <taxon>Chytridiomycetes</taxon>
        <taxon>Chytridiales</taxon>
        <taxon>Chytriomycetaceae</taxon>
        <taxon>Rhizoclosmatium</taxon>
    </lineage>
</organism>
<evidence type="ECO:0000259" key="1">
    <source>
        <dbReference type="PROSITE" id="PS50042"/>
    </source>
</evidence>
<dbReference type="PROSITE" id="PS00889">
    <property type="entry name" value="CNMP_BINDING_2"/>
    <property type="match status" value="1"/>
</dbReference>
<evidence type="ECO:0000313" key="2">
    <source>
        <dbReference type="EMBL" id="ORY44146.1"/>
    </source>
</evidence>
<dbReference type="InterPro" id="IPR000595">
    <property type="entry name" value="cNMP-bd_dom"/>
</dbReference>
<dbReference type="Gene3D" id="1.10.287.630">
    <property type="entry name" value="Helix hairpin bin"/>
    <property type="match status" value="1"/>
</dbReference>
<keyword evidence="3" id="KW-1185">Reference proteome</keyword>
<dbReference type="GO" id="GO:0003254">
    <property type="term" value="P:regulation of membrane depolarization"/>
    <property type="evidence" value="ECO:0007669"/>
    <property type="project" value="TreeGrafter"/>
</dbReference>
<dbReference type="PANTHER" id="PTHR45689">
    <property type="entry name" value="I[[H]] CHANNEL, ISOFORM E"/>
    <property type="match status" value="1"/>
</dbReference>
<dbReference type="SMART" id="SM00100">
    <property type="entry name" value="cNMP"/>
    <property type="match status" value="1"/>
</dbReference>
<protein>
    <submittedName>
        <fullName evidence="2">Camp-binding domain-like protein</fullName>
    </submittedName>
</protein>